<gene>
    <name evidence="3" type="ORF">FXF03_19400</name>
</gene>
<dbReference type="PANTHER" id="PTHR33525:SF4">
    <property type="entry name" value="CYCLIC DI-GMP PHOSPHODIESTERASE CDGJ"/>
    <property type="match status" value="1"/>
</dbReference>
<dbReference type="PROSITE" id="PS50883">
    <property type="entry name" value="EAL"/>
    <property type="match status" value="1"/>
</dbReference>
<feature type="domain" description="EAL" evidence="1">
    <location>
        <begin position="1"/>
        <end position="211"/>
    </location>
</feature>
<comment type="caution">
    <text evidence="3">The sequence shown here is derived from an EMBL/GenBank/DDBJ whole genome shotgun (WGS) entry which is preliminary data.</text>
</comment>
<dbReference type="Gene3D" id="1.10.3210.10">
    <property type="entry name" value="Hypothetical protein af1432"/>
    <property type="match status" value="1"/>
</dbReference>
<dbReference type="PANTHER" id="PTHR33525">
    <property type="match status" value="1"/>
</dbReference>
<accession>A0ABD7SGJ3</accession>
<sequence length="412" mass="47714">MNEVIMHSFFARQPIMDVNHRVYGYELLFRNSEDNTFPNVSSCSATKRLILEQFIDGDISRWVEKDKTVFINFPSELIINGYVEVLPKEKFIIEVLEDSKPDAELISSLITLKKSGYSFALDDVDESVMNIWFDYIWLFDYIKVDIRDFKNEHLNVLLDLKSDDCVLLAEKVETELEFDLYLKFGFELFQGFFFEKPKVIKSNKIEYANTEVFEILLEVIKNDSDLYRIEGFFNRNPQLALGLLRYVNILGKTSSPISSIKHALVYLGLNDLKKFILILCSSNLNNKLNYDVYAQVLNKAKFCEEMMGLISVKDKTSAFLCGMLSLSNVYFSRDIKDIINQLPISNVIKDAILQFKGELGLVLNLANLYQDGELDKVEKILNKNRLEIKLIDIVKSYKNAVEWNVQCVDLIF</sequence>
<dbReference type="PROSITE" id="PS51833">
    <property type="entry name" value="HDOD"/>
    <property type="match status" value="1"/>
</dbReference>
<dbReference type="SUPFAM" id="SSF109604">
    <property type="entry name" value="HD-domain/PDEase-like"/>
    <property type="match status" value="1"/>
</dbReference>
<dbReference type="Pfam" id="PF08668">
    <property type="entry name" value="HDOD"/>
    <property type="match status" value="1"/>
</dbReference>
<protein>
    <submittedName>
        <fullName evidence="3">EAL domain-containing protein</fullName>
    </submittedName>
</protein>
<dbReference type="InterPro" id="IPR014408">
    <property type="entry name" value="dGMP_Pdiesterase_EAL/HD-GYP"/>
</dbReference>
<name>A0ABD7SGJ3_VIBCL</name>
<dbReference type="SMART" id="SM00052">
    <property type="entry name" value="EAL"/>
    <property type="match status" value="1"/>
</dbReference>
<organism evidence="3 4">
    <name type="scientific">Vibrio cholerae</name>
    <dbReference type="NCBI Taxonomy" id="666"/>
    <lineage>
        <taxon>Bacteria</taxon>
        <taxon>Pseudomonadati</taxon>
        <taxon>Pseudomonadota</taxon>
        <taxon>Gammaproteobacteria</taxon>
        <taxon>Vibrionales</taxon>
        <taxon>Vibrionaceae</taxon>
        <taxon>Vibrio</taxon>
    </lineage>
</organism>
<dbReference type="Gene3D" id="3.20.20.450">
    <property type="entry name" value="EAL domain"/>
    <property type="match status" value="1"/>
</dbReference>
<dbReference type="Pfam" id="PF00563">
    <property type="entry name" value="EAL"/>
    <property type="match status" value="1"/>
</dbReference>
<dbReference type="InterPro" id="IPR035919">
    <property type="entry name" value="EAL_sf"/>
</dbReference>
<dbReference type="AlphaFoldDB" id="A0ABD7SGJ3"/>
<evidence type="ECO:0000313" key="3">
    <source>
        <dbReference type="EMBL" id="TXX63845.1"/>
    </source>
</evidence>
<evidence type="ECO:0000313" key="4">
    <source>
        <dbReference type="Proteomes" id="UP000323819"/>
    </source>
</evidence>
<reference evidence="3 4" key="1">
    <citation type="submission" date="2019-06" db="EMBL/GenBank/DDBJ databases">
        <title>Vibrio cholerae phylogeny based on whole-genome sequencing reveals genetic diversity and population strucutre.</title>
        <authorList>
            <person name="Zhiqiu Y."/>
            <person name="Bin L."/>
            <person name="Lingyan J."/>
        </authorList>
    </citation>
    <scope>NUCLEOTIDE SEQUENCE [LARGE SCALE GENOMIC DNA]</scope>
    <source>
        <strain evidence="3 4">N2814</strain>
    </source>
</reference>
<dbReference type="InterPro" id="IPR013976">
    <property type="entry name" value="HDOD"/>
</dbReference>
<dbReference type="EMBL" id="VSIJ01000037">
    <property type="protein sequence ID" value="TXX63845.1"/>
    <property type="molecule type" value="Genomic_DNA"/>
</dbReference>
<evidence type="ECO:0000259" key="2">
    <source>
        <dbReference type="PROSITE" id="PS51833"/>
    </source>
</evidence>
<dbReference type="Proteomes" id="UP000323819">
    <property type="component" value="Unassembled WGS sequence"/>
</dbReference>
<evidence type="ECO:0000259" key="1">
    <source>
        <dbReference type="PROSITE" id="PS50883"/>
    </source>
</evidence>
<dbReference type="InterPro" id="IPR052340">
    <property type="entry name" value="RNase_Y/CdgJ"/>
</dbReference>
<dbReference type="InterPro" id="IPR001633">
    <property type="entry name" value="EAL_dom"/>
</dbReference>
<feature type="domain" description="HDOD" evidence="2">
    <location>
        <begin position="205"/>
        <end position="390"/>
    </location>
</feature>
<proteinExistence type="predicted"/>
<dbReference type="PIRSF" id="PIRSF003180">
    <property type="entry name" value="DiGMPpdiest_YuxH"/>
    <property type="match status" value="1"/>
</dbReference>
<dbReference type="SUPFAM" id="SSF141868">
    <property type="entry name" value="EAL domain-like"/>
    <property type="match status" value="1"/>
</dbReference>